<proteinExistence type="predicted"/>
<dbReference type="PANTHER" id="PTHR16071">
    <property type="entry name" value="CHROMOSOME 1 OPEN READING FRAME 112"/>
    <property type="match status" value="1"/>
</dbReference>
<feature type="region of interest" description="Disordered" evidence="1">
    <location>
        <begin position="798"/>
        <end position="855"/>
    </location>
</feature>
<evidence type="ECO:0000313" key="3">
    <source>
        <dbReference type="Proteomes" id="UP000823561"/>
    </source>
</evidence>
<evidence type="ECO:0000256" key="1">
    <source>
        <dbReference type="SAM" id="MobiDB-lite"/>
    </source>
</evidence>
<feature type="compositionally biased region" description="Polar residues" evidence="1">
    <location>
        <begin position="828"/>
        <end position="838"/>
    </location>
</feature>
<keyword evidence="3" id="KW-1185">Reference proteome</keyword>
<dbReference type="InterPro" id="IPR016024">
    <property type="entry name" value="ARM-type_fold"/>
</dbReference>
<protein>
    <submittedName>
        <fullName evidence="2">Uncharacterized protein</fullName>
    </submittedName>
</protein>
<evidence type="ECO:0000313" key="2">
    <source>
        <dbReference type="EMBL" id="KAG5276289.1"/>
    </source>
</evidence>
<dbReference type="InterPro" id="IPR027902">
    <property type="entry name" value="DUF4487"/>
</dbReference>
<comment type="caution">
    <text evidence="2">The sequence shown here is derived from an EMBL/GenBank/DDBJ whole genome shotgun (WGS) entry which is preliminary data.</text>
</comment>
<organism evidence="2 3">
    <name type="scientific">Alosa alosa</name>
    <name type="common">allis shad</name>
    <dbReference type="NCBI Taxonomy" id="278164"/>
    <lineage>
        <taxon>Eukaryota</taxon>
        <taxon>Metazoa</taxon>
        <taxon>Chordata</taxon>
        <taxon>Craniata</taxon>
        <taxon>Vertebrata</taxon>
        <taxon>Euteleostomi</taxon>
        <taxon>Actinopterygii</taxon>
        <taxon>Neopterygii</taxon>
        <taxon>Teleostei</taxon>
        <taxon>Clupei</taxon>
        <taxon>Clupeiformes</taxon>
        <taxon>Clupeoidei</taxon>
        <taxon>Clupeidae</taxon>
        <taxon>Alosa</taxon>
    </lineage>
</organism>
<dbReference type="Proteomes" id="UP000823561">
    <property type="component" value="Chromosome 9"/>
</dbReference>
<sequence>MSQTTLLEEVEHWTDHIRVLRIIMDMFLPHLRLSELEEECFSKVLPKVVGVFGNLMDEISSQVSGLSSQNTELTASLRNILQVMVQTLEAVTMCVRHMCALEGVSRLSEVRSVPSCVLYLLRNTFQHCKDSEVVYSGRLSLVGDLLQTLFKEAYSLQKGLIELLDHISLHEAASDEDVSDIVTVIHSLLEICSIISSLDMALHANTWKFIIKQSVKYQSLVEEHLRHADITSCLCEDLQGSLNGCLELAEQIKQEGLKAQSPEVKLFQRSMKMCRFFANTLVHYVKEFKDFMAASCPRLHLLFLQIHSKFPPCLGAPSLPPALSDELSGAVLVAMDALLSQLLAFRPFAESLLAENQTCSGDSALAHCLLLVSVVAQLSSQPDGTLQLWCDGSRFPEDTLRLSVFDAVFRSFGQCMLERVWPVRLPGVMLRGQAQGDVSLHQHVCVQLCACVAVLPAPQLHPLERSLLRALLQPDAQTALLAADVWCFLARYGTAELCLQHVLLVADLTKSCPDEAPQWNHLSLLLRRMLFLMTPSHQMELLERFPVSQEENMRVWGHLILRSLAPDVRARLEQGLTATAASVVSDWQKDGCRLGSLDRVNRVLWGLKVVVRVEVPEAECVSAVLTILTQLWSRMCANQVQKHGPLQQTLCLLLSLSACLVKSLEPHTISQAVSCVSALLPLKALDEVTLAALEFLAALGSVFIPSDVQPVVLPRLSAVFGALLASDSWLLHQHALEAFGVFAEVTNHEEVISQGLTSEETKTRVVNFLSKMVVGEEQTEARLERLRAEIVVLETHTRALESGQMPHTHAHPQGRGEEQLQDEPYTHTAETGQESQGDATVEPCAKRPRQEGVRWEEGDVHLQAAEGALRALQALAAAAATSAPHSSPPQWVLTRLQELQTLITHISKQTEEVT</sequence>
<name>A0AAV6GMD1_9TELE</name>
<dbReference type="PANTHER" id="PTHR16071:SF2">
    <property type="entry name" value="FIGNL1-INTERACTING REGULATOR OF RECOMBINATION AND MITOSIS"/>
    <property type="match status" value="1"/>
</dbReference>
<dbReference type="Pfam" id="PF14868">
    <property type="entry name" value="DUF4487"/>
    <property type="match status" value="1"/>
</dbReference>
<dbReference type="AlphaFoldDB" id="A0AAV6GMD1"/>
<dbReference type="SUPFAM" id="SSF48371">
    <property type="entry name" value="ARM repeat"/>
    <property type="match status" value="1"/>
</dbReference>
<feature type="compositionally biased region" description="Basic and acidic residues" evidence="1">
    <location>
        <begin position="844"/>
        <end position="855"/>
    </location>
</feature>
<reference evidence="2" key="1">
    <citation type="submission" date="2020-10" db="EMBL/GenBank/DDBJ databases">
        <title>Chromosome-scale genome assembly of the Allis shad, Alosa alosa.</title>
        <authorList>
            <person name="Margot Z."/>
            <person name="Christophe K."/>
            <person name="Cabau C."/>
            <person name="Louis A."/>
            <person name="Berthelot C."/>
            <person name="Parey E."/>
            <person name="Roest Crollius H."/>
            <person name="Montfort J."/>
            <person name="Robinson-Rechavi M."/>
            <person name="Bucao C."/>
            <person name="Bouchez O."/>
            <person name="Gislard M."/>
            <person name="Lluch J."/>
            <person name="Milhes M."/>
            <person name="Lampietro C."/>
            <person name="Lopez Roques C."/>
            <person name="Donnadieu C."/>
            <person name="Braasch I."/>
            <person name="Desvignes T."/>
            <person name="Postlethwait J."/>
            <person name="Bobe J."/>
            <person name="Guiguen Y."/>
        </authorList>
    </citation>
    <scope>NUCLEOTIDE SEQUENCE</scope>
    <source>
        <strain evidence="2">M-15738</strain>
        <tissue evidence="2">Blood</tissue>
    </source>
</reference>
<accession>A0AAV6GMD1</accession>
<gene>
    <name evidence="2" type="ORF">AALO_G00130230</name>
</gene>
<dbReference type="EMBL" id="JADWDJ010000009">
    <property type="protein sequence ID" value="KAG5276289.1"/>
    <property type="molecule type" value="Genomic_DNA"/>
</dbReference>